<evidence type="ECO:0000313" key="5">
    <source>
        <dbReference type="EMBL" id="SCC31771.1"/>
    </source>
</evidence>
<dbReference type="GO" id="GO:0043565">
    <property type="term" value="F:sequence-specific DNA binding"/>
    <property type="evidence" value="ECO:0007669"/>
    <property type="project" value="InterPro"/>
</dbReference>
<dbReference type="EMBL" id="FMAU01000007">
    <property type="protein sequence ID" value="SCC31771.1"/>
    <property type="molecule type" value="Genomic_DNA"/>
</dbReference>
<dbReference type="SUPFAM" id="SSF46689">
    <property type="entry name" value="Homeodomain-like"/>
    <property type="match status" value="2"/>
</dbReference>
<dbReference type="PANTHER" id="PTHR43280">
    <property type="entry name" value="ARAC-FAMILY TRANSCRIPTIONAL REGULATOR"/>
    <property type="match status" value="1"/>
</dbReference>
<dbReference type="Gene3D" id="1.10.10.60">
    <property type="entry name" value="Homeodomain-like"/>
    <property type="match status" value="2"/>
</dbReference>
<evidence type="ECO:0000313" key="6">
    <source>
        <dbReference type="Proteomes" id="UP000181997"/>
    </source>
</evidence>
<dbReference type="PROSITE" id="PS00041">
    <property type="entry name" value="HTH_ARAC_FAMILY_1"/>
    <property type="match status" value="1"/>
</dbReference>
<dbReference type="InterPro" id="IPR018062">
    <property type="entry name" value="HTH_AraC-typ_CS"/>
</dbReference>
<dbReference type="Proteomes" id="UP000181997">
    <property type="component" value="Unassembled WGS sequence"/>
</dbReference>
<keyword evidence="1" id="KW-0805">Transcription regulation</keyword>
<feature type="domain" description="HTH araC/xylS-type" evidence="4">
    <location>
        <begin position="182"/>
        <end position="280"/>
    </location>
</feature>
<evidence type="ECO:0000259" key="4">
    <source>
        <dbReference type="PROSITE" id="PS01124"/>
    </source>
</evidence>
<dbReference type="PROSITE" id="PS01124">
    <property type="entry name" value="HTH_ARAC_FAMILY_2"/>
    <property type="match status" value="1"/>
</dbReference>
<dbReference type="AlphaFoldDB" id="A0A0V8H9C6"/>
<keyword evidence="3" id="KW-0804">Transcription</keyword>
<keyword evidence="6" id="KW-1185">Reference proteome</keyword>
<dbReference type="PANTHER" id="PTHR43280:SF30">
    <property type="entry name" value="MMSAB OPERON REGULATORY PROTEIN"/>
    <property type="match status" value="1"/>
</dbReference>
<dbReference type="GO" id="GO:0003700">
    <property type="term" value="F:DNA-binding transcription factor activity"/>
    <property type="evidence" value="ECO:0007669"/>
    <property type="project" value="InterPro"/>
</dbReference>
<gene>
    <name evidence="5" type="ORF">GA0061094_3931</name>
</gene>
<sequence length="287" mass="33528">MTKNDSANYVLHAKSDEFYWEGNGQLSIKTFSNGKARYKTKRGFYAIEEDRYLLLNAGPYTISIDEPREVESFCIFFQDGFAEEVFHSLSETNDRLLSDPFKDKSPLGFFEKTYPQNAALNAVLHDFKRTLSGTERMSIGYEEQFHQIMQALLEDQLQICQEVELLKAVRKSTREELYRRVNTANEYIRAYFDRPVKLDDIAAAACLSPNHLLRTYKQLYKRTPHQHITEFRIQKARQLLSETDYTMTEITFLLGLQNPASFSKLFKQFAGISPADYRKKVRMDKTR</sequence>
<dbReference type="OrthoDB" id="192171at2"/>
<proteinExistence type="predicted"/>
<dbReference type="SMART" id="SM00342">
    <property type="entry name" value="HTH_ARAC"/>
    <property type="match status" value="1"/>
</dbReference>
<protein>
    <submittedName>
        <fullName evidence="5">Helix-turn-helix domain-containing protein</fullName>
    </submittedName>
</protein>
<evidence type="ECO:0000256" key="3">
    <source>
        <dbReference type="ARBA" id="ARBA00023163"/>
    </source>
</evidence>
<dbReference type="RefSeq" id="WP_058299769.1">
    <property type="nucleotide sequence ID" value="NZ_FMAU01000007.1"/>
</dbReference>
<evidence type="ECO:0000256" key="2">
    <source>
        <dbReference type="ARBA" id="ARBA00023125"/>
    </source>
</evidence>
<evidence type="ECO:0000256" key="1">
    <source>
        <dbReference type="ARBA" id="ARBA00023015"/>
    </source>
</evidence>
<dbReference type="InterPro" id="IPR018060">
    <property type="entry name" value="HTH_AraC"/>
</dbReference>
<keyword evidence="2" id="KW-0238">DNA-binding</keyword>
<dbReference type="Pfam" id="PF12833">
    <property type="entry name" value="HTH_18"/>
    <property type="match status" value="1"/>
</dbReference>
<reference evidence="6" key="1">
    <citation type="submission" date="2016-08" db="EMBL/GenBank/DDBJ databases">
        <authorList>
            <person name="Varghese N."/>
            <person name="Submissions Spin"/>
        </authorList>
    </citation>
    <scope>NUCLEOTIDE SEQUENCE [LARGE SCALE GENOMIC DNA]</scope>
    <source>
        <strain evidence="6">SGD-1123</strain>
    </source>
</reference>
<organism evidence="5 6">
    <name type="scientific">[Bacillus] enclensis</name>
    <dbReference type="NCBI Taxonomy" id="1402860"/>
    <lineage>
        <taxon>Bacteria</taxon>
        <taxon>Bacillati</taxon>
        <taxon>Bacillota</taxon>
        <taxon>Bacilli</taxon>
        <taxon>Bacillales</taxon>
        <taxon>Bacillaceae</taxon>
        <taxon>Rossellomorea</taxon>
    </lineage>
</organism>
<name>A0A0V8H9C6_9BACI</name>
<accession>A0A0V8H9C6</accession>
<dbReference type="InterPro" id="IPR009057">
    <property type="entry name" value="Homeodomain-like_sf"/>
</dbReference>